<evidence type="ECO:0000256" key="7">
    <source>
        <dbReference type="ARBA" id="ARBA00023136"/>
    </source>
</evidence>
<dbReference type="InterPro" id="IPR050598">
    <property type="entry name" value="AminoAcid_Transporter"/>
</dbReference>
<evidence type="ECO:0000256" key="8">
    <source>
        <dbReference type="SAM" id="MobiDB-lite"/>
    </source>
</evidence>
<feature type="transmembrane region" description="Helical" evidence="9">
    <location>
        <begin position="439"/>
        <end position="459"/>
    </location>
</feature>
<keyword evidence="11" id="KW-1185">Reference proteome</keyword>
<dbReference type="PIRSF" id="PIRSF006060">
    <property type="entry name" value="AA_transporter"/>
    <property type="match status" value="1"/>
</dbReference>
<evidence type="ECO:0000256" key="5">
    <source>
        <dbReference type="ARBA" id="ARBA00022692"/>
    </source>
</evidence>
<feature type="transmembrane region" description="Helical" evidence="9">
    <location>
        <begin position="306"/>
        <end position="327"/>
    </location>
</feature>
<dbReference type="Proteomes" id="UP001634394">
    <property type="component" value="Unassembled WGS sequence"/>
</dbReference>
<keyword evidence="7 9" id="KW-0472">Membrane</keyword>
<feature type="transmembrane region" description="Helical" evidence="9">
    <location>
        <begin position="185"/>
        <end position="203"/>
    </location>
</feature>
<feature type="transmembrane region" description="Helical" evidence="9">
    <location>
        <begin position="223"/>
        <end position="245"/>
    </location>
</feature>
<feature type="transmembrane region" description="Helical" evidence="9">
    <location>
        <begin position="410"/>
        <end position="433"/>
    </location>
</feature>
<comment type="caution">
    <text evidence="10">The sequence shown here is derived from an EMBL/GenBank/DDBJ whole genome shotgun (WGS) entry which is preliminary data.</text>
</comment>
<reference evidence="10 11" key="1">
    <citation type="submission" date="2024-11" db="EMBL/GenBank/DDBJ databases">
        <title>Chromosome-level genome assembly of the freshwater bivalve Anodonta woodiana.</title>
        <authorList>
            <person name="Chen X."/>
        </authorList>
    </citation>
    <scope>NUCLEOTIDE SEQUENCE [LARGE SCALE GENOMIC DNA]</scope>
    <source>
        <strain evidence="10">MN2024</strain>
        <tissue evidence="10">Gills</tissue>
    </source>
</reference>
<accession>A0ABD3X191</accession>
<evidence type="ECO:0000313" key="11">
    <source>
        <dbReference type="Proteomes" id="UP001634394"/>
    </source>
</evidence>
<dbReference type="EMBL" id="JBJQND010000004">
    <property type="protein sequence ID" value="KAL3879807.1"/>
    <property type="molecule type" value="Genomic_DNA"/>
</dbReference>
<keyword evidence="3" id="KW-0813">Transport</keyword>
<feature type="transmembrane region" description="Helical" evidence="9">
    <location>
        <begin position="257"/>
        <end position="280"/>
    </location>
</feature>
<keyword evidence="5 9" id="KW-0812">Transmembrane</keyword>
<organism evidence="10 11">
    <name type="scientific">Sinanodonta woodiana</name>
    <name type="common">Chinese pond mussel</name>
    <name type="synonym">Anodonta woodiana</name>
    <dbReference type="NCBI Taxonomy" id="1069815"/>
    <lineage>
        <taxon>Eukaryota</taxon>
        <taxon>Metazoa</taxon>
        <taxon>Spiralia</taxon>
        <taxon>Lophotrochozoa</taxon>
        <taxon>Mollusca</taxon>
        <taxon>Bivalvia</taxon>
        <taxon>Autobranchia</taxon>
        <taxon>Heteroconchia</taxon>
        <taxon>Palaeoheterodonta</taxon>
        <taxon>Unionida</taxon>
        <taxon>Unionoidea</taxon>
        <taxon>Unionidae</taxon>
        <taxon>Unioninae</taxon>
        <taxon>Sinanodonta</taxon>
    </lineage>
</organism>
<feature type="transmembrane region" description="Helical" evidence="9">
    <location>
        <begin position="110"/>
        <end position="140"/>
    </location>
</feature>
<feature type="transmembrane region" description="Helical" evidence="9">
    <location>
        <begin position="347"/>
        <end position="368"/>
    </location>
</feature>
<evidence type="ECO:0000256" key="6">
    <source>
        <dbReference type="ARBA" id="ARBA00022989"/>
    </source>
</evidence>
<gene>
    <name evidence="10" type="ORF">ACJMK2_032089</name>
</gene>
<feature type="transmembrane region" description="Helical" evidence="9">
    <location>
        <begin position="38"/>
        <end position="59"/>
    </location>
</feature>
<dbReference type="InterPro" id="IPR002293">
    <property type="entry name" value="AA/rel_permease1"/>
</dbReference>
<evidence type="ECO:0000256" key="2">
    <source>
        <dbReference type="ARBA" id="ARBA00007040"/>
    </source>
</evidence>
<feature type="transmembrane region" description="Helical" evidence="9">
    <location>
        <begin position="65"/>
        <end position="89"/>
    </location>
</feature>
<evidence type="ECO:0000256" key="9">
    <source>
        <dbReference type="SAM" id="Phobius"/>
    </source>
</evidence>
<dbReference type="Gene3D" id="1.20.1740.10">
    <property type="entry name" value="Amino acid/polyamine transporter I"/>
    <property type="match status" value="1"/>
</dbReference>
<name>A0ABD3X191_SINWO</name>
<keyword evidence="6 9" id="KW-1133">Transmembrane helix</keyword>
<comment type="similarity">
    <text evidence="2">Belongs to the amino acid-polyamine-organocation (APC) superfamily. L-type amino acid transporter (LAT) (TC 2.A.3.8) family.</text>
</comment>
<comment type="subcellular location">
    <subcellularLocation>
        <location evidence="1">Cell membrane</location>
        <topology evidence="1">Multi-pass membrane protein</topology>
    </subcellularLocation>
</comment>
<keyword evidence="4" id="KW-1003">Cell membrane</keyword>
<feature type="transmembrane region" description="Helical" evidence="9">
    <location>
        <begin position="152"/>
        <end position="173"/>
    </location>
</feature>
<dbReference type="GO" id="GO:0005886">
    <property type="term" value="C:plasma membrane"/>
    <property type="evidence" value="ECO:0007669"/>
    <property type="project" value="UniProtKB-SubCell"/>
</dbReference>
<protein>
    <submittedName>
        <fullName evidence="10">Uncharacterized protein</fullName>
    </submittedName>
</protein>
<dbReference type="PANTHER" id="PTHR11785:SF528">
    <property type="entry name" value="AMINO ACID TRANSPORTER PROTEIN JHI-21"/>
    <property type="match status" value="1"/>
</dbReference>
<evidence type="ECO:0000256" key="4">
    <source>
        <dbReference type="ARBA" id="ARBA00022475"/>
    </source>
</evidence>
<evidence type="ECO:0000313" key="10">
    <source>
        <dbReference type="EMBL" id="KAL3879807.1"/>
    </source>
</evidence>
<proteinExistence type="inferred from homology"/>
<feature type="region of interest" description="Disordered" evidence="8">
    <location>
        <begin position="1"/>
        <end position="21"/>
    </location>
</feature>
<dbReference type="PANTHER" id="PTHR11785">
    <property type="entry name" value="AMINO ACID TRANSPORTER"/>
    <property type="match status" value="1"/>
</dbReference>
<evidence type="ECO:0000256" key="3">
    <source>
        <dbReference type="ARBA" id="ARBA00022448"/>
    </source>
</evidence>
<evidence type="ECO:0000256" key="1">
    <source>
        <dbReference type="ARBA" id="ARBA00004651"/>
    </source>
</evidence>
<feature type="transmembrane region" description="Helical" evidence="9">
    <location>
        <begin position="374"/>
        <end position="398"/>
    </location>
</feature>
<dbReference type="Pfam" id="PF13520">
    <property type="entry name" value="AA_permease_2"/>
    <property type="match status" value="1"/>
</dbReference>
<dbReference type="AlphaFoldDB" id="A0ABD3X191"/>
<sequence length="497" mass="54475">MSKQKGSENLALVSGSGKTNASTETNVNLKKQVHLHHAIALIMGVVIGSGIFVSPVGILKHTRSVGFSFILWVICGLYNLLGAICYAELGTSIPESGGEYTYVKRAFGDLPAFIVLWINFLLVCPVGIAALGTMFALYIIKPIYPDCAPPDTPIKFIGSLLICLLIMVNCINVKWATKVQVVITISKLLALGTIICIGLYYIGKGETDSFKNSFEDSDYSAGAIALSFYSGFWAYSGWSYLNFLVDEIVNPNRNLPLAIGISMTLVIVFYLVANIAYLAVLSPAEMLLSPAVAVTFADSTMGVVRWIMPILIAISVCGTMNGTALGFSRLFYVGAKNGQFPSVISMINYKTFTPIPSLLVIMILSLLFQTSSDIFYLIEMEGFGFATVLVMVFAAQVYLRYKEPNLPRPIKLPIALPIFLCLVSIVIVILTFVQKPNESFLALGLVAAGVVLYLIGVKWKSKPKFFVERMEILHVRFTLLSTLTRNQFRHVKENGIL</sequence>
<dbReference type="FunFam" id="1.20.1740.10:FF:000003">
    <property type="entry name" value="Y+L amino acid transporter 1 isoform X1"/>
    <property type="match status" value="1"/>
</dbReference>